<dbReference type="EMBL" id="LK932505">
    <property type="protein sequence ID" value="CDS85484.1"/>
    <property type="molecule type" value="Genomic_DNA"/>
</dbReference>
<evidence type="ECO:0000313" key="1">
    <source>
        <dbReference type="EMBL" id="CDS85484.1"/>
    </source>
</evidence>
<dbReference type="EMBL" id="FUPS01000007">
    <property type="protein sequence ID" value="SJS54163.1"/>
    <property type="molecule type" value="Genomic_DNA"/>
</dbReference>
<dbReference type="EMBL" id="DAEPXK010000021">
    <property type="protein sequence ID" value="HBH1542663.1"/>
    <property type="molecule type" value="Genomic_DNA"/>
</dbReference>
<evidence type="ECO:0000313" key="6">
    <source>
        <dbReference type="EMBL" id="SJS54163.1"/>
    </source>
</evidence>
<evidence type="ECO:0000313" key="13">
    <source>
        <dbReference type="Proteomes" id="UP000411588"/>
    </source>
</evidence>
<dbReference type="EMBL" id="LK932402">
    <property type="protein sequence ID" value="CDS87927.1"/>
    <property type="molecule type" value="Genomic_DNA"/>
</dbReference>
<dbReference type="EMBL" id="LK933116">
    <property type="protein sequence ID" value="CDT35108.1"/>
    <property type="molecule type" value="Genomic_DNA"/>
</dbReference>
<protein>
    <submittedName>
        <fullName evidence="4">Spore coat associated protein CotJA</fullName>
    </submittedName>
    <submittedName>
        <fullName evidence="6">Spore coat associated protein JA (CotJA)</fullName>
    </submittedName>
</protein>
<dbReference type="EMBL" id="CAADAT010000004">
    <property type="protein sequence ID" value="VFD53586.1"/>
    <property type="molecule type" value="Genomic_DNA"/>
</dbReference>
<organism evidence="3">
    <name type="scientific">Clostridioides difficile</name>
    <name type="common">Peptoclostridium difficile</name>
    <dbReference type="NCBI Taxonomy" id="1496"/>
    <lineage>
        <taxon>Bacteria</taxon>
        <taxon>Bacillati</taxon>
        <taxon>Bacillota</taxon>
        <taxon>Clostridia</taxon>
        <taxon>Peptostreptococcales</taxon>
        <taxon>Peptostreptococcaceae</taxon>
        <taxon>Clostridioides</taxon>
    </lineage>
</organism>
<dbReference type="Proteomes" id="UP000411588">
    <property type="component" value="Unassembled WGS sequence"/>
</dbReference>
<reference evidence="3" key="1">
    <citation type="submission" date="2014-07" db="EMBL/GenBank/DDBJ databases">
        <authorList>
            <person name="Monot Marc"/>
        </authorList>
    </citation>
    <scope>NUCLEOTIDE SEQUENCE</scope>
    <source>
        <strain evidence="3">7032989</strain>
        <strain evidence="2">7032994</strain>
    </source>
</reference>
<evidence type="ECO:0000313" key="10">
    <source>
        <dbReference type="Proteomes" id="UP000189137"/>
    </source>
</evidence>
<reference evidence="6 10" key="2">
    <citation type="submission" date="2017-02" db="EMBL/GenBank/DDBJ databases">
        <authorList>
            <consortium name="Pathogen Informatics"/>
        </authorList>
    </citation>
    <scope>NUCLEOTIDE SEQUENCE [LARGE SCALE GENOMIC DNA]</scope>
    <source>
        <strain evidence="8 11">078GUE027</strain>
        <strain evidence="7">Clo34</strain>
        <strain evidence="13">clo34</strain>
        <strain evidence="12">tl291</strain>
        <strain evidence="9">Tl291</strain>
        <strain evidence="6 10">VRECD0157</strain>
    </source>
</reference>
<dbReference type="EMBL" id="CAADAN010000001">
    <property type="protein sequence ID" value="VFD29301.1"/>
    <property type="molecule type" value="Genomic_DNA"/>
</dbReference>
<dbReference type="Proteomes" id="UP000878956">
    <property type="component" value="Unassembled WGS sequence"/>
</dbReference>
<evidence type="ECO:0000313" key="9">
    <source>
        <dbReference type="EMBL" id="VHY15562.1"/>
    </source>
</evidence>
<gene>
    <name evidence="3" type="ORF">BN1095_440140</name>
    <name evidence="1" type="ORF">BN1096_520308</name>
    <name evidence="2" type="ORF">BN1097_630311</name>
    <name evidence="4" type="ORF">KRM00_002152</name>
    <name evidence="5" type="ORF">KRQ00_001013</name>
    <name evidence="9" type="ORF">SAMEA1402366_02899</name>
    <name evidence="7" type="ORF">SAMEA1402399_00340</name>
    <name evidence="8" type="ORF">SAMEA1710456_01055</name>
    <name evidence="6" type="ORF">SAMEA3375112_02358</name>
</gene>
<dbReference type="RefSeq" id="WP_003416732.1">
    <property type="nucleotide sequence ID" value="NZ_AP025558.1"/>
</dbReference>
<dbReference type="OrthoDB" id="9800571at2"/>
<dbReference type="InterPro" id="IPR020256">
    <property type="entry name" value="Spore_coat_CotJA"/>
</dbReference>
<dbReference type="Proteomes" id="UP000879542">
    <property type="component" value="Unassembled WGS sequence"/>
</dbReference>
<proteinExistence type="predicted"/>
<reference evidence="4" key="4">
    <citation type="submission" date="2021-06" db="EMBL/GenBank/DDBJ databases">
        <authorList>
            <consortium name="NCBI Pathogen Detection Project"/>
        </authorList>
    </citation>
    <scope>NUCLEOTIDE SEQUENCE</scope>
    <source>
        <strain evidence="5">Clostridioides</strain>
        <strain evidence="4">HN1000</strain>
    </source>
</reference>
<sequence length="69" mass="8138">MENKTRDIKKNCGPSLARPYINNQIFTEMYCLSDALKFGTIFPELNLLESEMYNKELYAKPKKYRGGRR</sequence>
<dbReference type="Pfam" id="PF11007">
    <property type="entry name" value="CotJA"/>
    <property type="match status" value="1"/>
</dbReference>
<dbReference type="GeneID" id="66354794"/>
<evidence type="ECO:0000313" key="3">
    <source>
        <dbReference type="EMBL" id="CDT35108.1"/>
    </source>
</evidence>
<dbReference type="Proteomes" id="UP000346772">
    <property type="component" value="Unassembled WGS sequence"/>
</dbReference>
<dbReference type="AlphaFoldDB" id="A0A031WJH0"/>
<accession>A0A031WJH0</accession>
<evidence type="ECO:0000313" key="8">
    <source>
        <dbReference type="EMBL" id="VFD53586.1"/>
    </source>
</evidence>
<reference evidence="4" key="3">
    <citation type="journal article" date="2018" name="Genome Biol.">
        <title>SKESA: strategic k-mer extension for scrupulous assemblies.</title>
        <authorList>
            <person name="Souvorov A."/>
            <person name="Agarwala R."/>
            <person name="Lipman D.J."/>
        </authorList>
    </citation>
    <scope>NUCLEOTIDE SEQUENCE</scope>
    <source>
        <strain evidence="5">Clostridioides</strain>
        <strain evidence="4">HN1000</strain>
    </source>
</reference>
<evidence type="ECO:0000313" key="7">
    <source>
        <dbReference type="EMBL" id="VFD29301.1"/>
    </source>
</evidence>
<evidence type="ECO:0000313" key="12">
    <source>
        <dbReference type="Proteomes" id="UP000372533"/>
    </source>
</evidence>
<dbReference type="EMBL" id="CAAJVP010000015">
    <property type="protein sequence ID" value="VHY15562.1"/>
    <property type="molecule type" value="Genomic_DNA"/>
</dbReference>
<dbReference type="EMBL" id="DAEQIJ010000003">
    <property type="protein sequence ID" value="HBH2619277.1"/>
    <property type="molecule type" value="Genomic_DNA"/>
</dbReference>
<dbReference type="Proteomes" id="UP000372533">
    <property type="component" value="Unassembled WGS sequence"/>
</dbReference>
<name>A0A031WJH0_CLODI</name>
<dbReference type="Proteomes" id="UP000189137">
    <property type="component" value="Unassembled WGS sequence"/>
</dbReference>
<evidence type="ECO:0000313" key="11">
    <source>
        <dbReference type="Proteomes" id="UP000346772"/>
    </source>
</evidence>
<evidence type="ECO:0000313" key="2">
    <source>
        <dbReference type="EMBL" id="CDS87927.1"/>
    </source>
</evidence>
<evidence type="ECO:0000313" key="5">
    <source>
        <dbReference type="EMBL" id="HBH2619277.1"/>
    </source>
</evidence>
<dbReference type="KEGG" id="pdf:CD630DERM_23990"/>
<evidence type="ECO:0000313" key="4">
    <source>
        <dbReference type="EMBL" id="HBH1542663.1"/>
    </source>
</evidence>